<reference evidence="1" key="1">
    <citation type="submission" date="2023-06" db="EMBL/GenBank/DDBJ databases">
        <title>Genome-scale phylogeny and comparative genomics of the fungal order Sordariales.</title>
        <authorList>
            <consortium name="Lawrence Berkeley National Laboratory"/>
            <person name="Hensen N."/>
            <person name="Bonometti L."/>
            <person name="Westerberg I."/>
            <person name="Brannstrom I.O."/>
            <person name="Guillou S."/>
            <person name="Cros-Aarteil S."/>
            <person name="Calhoun S."/>
            <person name="Haridas S."/>
            <person name="Kuo A."/>
            <person name="Mondo S."/>
            <person name="Pangilinan J."/>
            <person name="Riley R."/>
            <person name="LaButti K."/>
            <person name="Andreopoulos B."/>
            <person name="Lipzen A."/>
            <person name="Chen C."/>
            <person name="Yanf M."/>
            <person name="Daum C."/>
            <person name="Ng V."/>
            <person name="Clum A."/>
            <person name="Steindorff A."/>
            <person name="Ohm R."/>
            <person name="Martin F."/>
            <person name="Silar P."/>
            <person name="Natvig D."/>
            <person name="Lalanne C."/>
            <person name="Gautier V."/>
            <person name="Ament-velasquez S.L."/>
            <person name="Kruys A."/>
            <person name="Hutchinson M.I."/>
            <person name="Powell A.J."/>
            <person name="Barry K."/>
            <person name="Miller A.N."/>
            <person name="Grigoriev I.V."/>
            <person name="Debuchy R."/>
            <person name="Gladieux P."/>
            <person name="Thoren M.H."/>
            <person name="Johannesson H."/>
        </authorList>
    </citation>
    <scope>NUCLEOTIDE SEQUENCE</scope>
    <source>
        <strain evidence="1">SMH2392-1A</strain>
    </source>
</reference>
<comment type="caution">
    <text evidence="1">The sequence shown here is derived from an EMBL/GenBank/DDBJ whole genome shotgun (WGS) entry which is preliminary data.</text>
</comment>
<gene>
    <name evidence="1" type="ORF">B0T26DRAFT_173016</name>
</gene>
<evidence type="ECO:0000313" key="1">
    <source>
        <dbReference type="EMBL" id="KAK0728477.1"/>
    </source>
</evidence>
<dbReference type="RefSeq" id="XP_060301332.1">
    <property type="nucleotide sequence ID" value="XM_060433573.1"/>
</dbReference>
<dbReference type="EMBL" id="JAUIRO010000002">
    <property type="protein sequence ID" value="KAK0728477.1"/>
    <property type="molecule type" value="Genomic_DNA"/>
</dbReference>
<dbReference type="AlphaFoldDB" id="A0AA40B6I0"/>
<protein>
    <submittedName>
        <fullName evidence="1">Uncharacterized protein</fullName>
    </submittedName>
</protein>
<sequence>MLRQRQRGQSLAHIQRTLGSVGVVVRHFGRTPGLHLRDRREIQLFGISWKLRRLSLRLKSRQESHAVTLSDRRLGSALGEKHQRSFTLQLGSAEQLLWFDSGPIGRPEASQKIADGVKRRYAVFRRAVVRNEPSFLPLCGRSATRSSGNTAVGCHKTNRHKKKVFWGIDRARRVLCPREFLENLWRRDDGGDAASSVRLVLRSMLPRAVQEEALLLRDAWREIVDTSPIPLAEKNAGPKDTTASLHYLFLSSTSFADTRTLCLSIVSSRLWSTA</sequence>
<proteinExistence type="predicted"/>
<organism evidence="1 2">
    <name type="scientific">Lasiosphaeria miniovina</name>
    <dbReference type="NCBI Taxonomy" id="1954250"/>
    <lineage>
        <taxon>Eukaryota</taxon>
        <taxon>Fungi</taxon>
        <taxon>Dikarya</taxon>
        <taxon>Ascomycota</taxon>
        <taxon>Pezizomycotina</taxon>
        <taxon>Sordariomycetes</taxon>
        <taxon>Sordariomycetidae</taxon>
        <taxon>Sordariales</taxon>
        <taxon>Lasiosphaeriaceae</taxon>
        <taxon>Lasiosphaeria</taxon>
    </lineage>
</organism>
<name>A0AA40B6I0_9PEZI</name>
<evidence type="ECO:0000313" key="2">
    <source>
        <dbReference type="Proteomes" id="UP001172101"/>
    </source>
</evidence>
<dbReference type="Proteomes" id="UP001172101">
    <property type="component" value="Unassembled WGS sequence"/>
</dbReference>
<dbReference type="GeneID" id="85316843"/>
<keyword evidence="2" id="KW-1185">Reference proteome</keyword>
<accession>A0AA40B6I0</accession>